<organism evidence="2 3">
    <name type="scientific">Adiantum capillus-veneris</name>
    <name type="common">Maidenhair fern</name>
    <dbReference type="NCBI Taxonomy" id="13818"/>
    <lineage>
        <taxon>Eukaryota</taxon>
        <taxon>Viridiplantae</taxon>
        <taxon>Streptophyta</taxon>
        <taxon>Embryophyta</taxon>
        <taxon>Tracheophyta</taxon>
        <taxon>Polypodiopsida</taxon>
        <taxon>Polypodiidae</taxon>
        <taxon>Polypodiales</taxon>
        <taxon>Pteridineae</taxon>
        <taxon>Pteridaceae</taxon>
        <taxon>Vittarioideae</taxon>
        <taxon>Adiantum</taxon>
    </lineage>
</organism>
<dbReference type="PANTHER" id="PTHR35110:SF1">
    <property type="entry name" value="EXPRESSED PROTEIN"/>
    <property type="match status" value="1"/>
</dbReference>
<dbReference type="EMBL" id="JABFUD020000001">
    <property type="protein sequence ID" value="KAI5084942.1"/>
    <property type="molecule type" value="Genomic_DNA"/>
</dbReference>
<evidence type="ECO:0000313" key="3">
    <source>
        <dbReference type="Proteomes" id="UP000886520"/>
    </source>
</evidence>
<keyword evidence="3" id="KW-1185">Reference proteome</keyword>
<comment type="caution">
    <text evidence="2">The sequence shown here is derived from an EMBL/GenBank/DDBJ whole genome shotgun (WGS) entry which is preliminary data.</text>
</comment>
<dbReference type="OrthoDB" id="1938190at2759"/>
<reference evidence="2" key="1">
    <citation type="submission" date="2021-01" db="EMBL/GenBank/DDBJ databases">
        <title>Adiantum capillus-veneris genome.</title>
        <authorList>
            <person name="Fang Y."/>
            <person name="Liao Q."/>
        </authorList>
    </citation>
    <scope>NUCLEOTIDE SEQUENCE</scope>
    <source>
        <strain evidence="2">H3</strain>
        <tissue evidence="2">Leaf</tissue>
    </source>
</reference>
<evidence type="ECO:0000313" key="1">
    <source>
        <dbReference type="EMBL" id="KAI5084130.1"/>
    </source>
</evidence>
<dbReference type="EMBL" id="JABFUD020000001">
    <property type="protein sequence ID" value="KAI5084130.1"/>
    <property type="molecule type" value="Genomic_DNA"/>
</dbReference>
<dbReference type="PANTHER" id="PTHR35110">
    <property type="entry name" value="EXPRESSED PROTEIN"/>
    <property type="match status" value="1"/>
</dbReference>
<protein>
    <submittedName>
        <fullName evidence="2">Uncharacterized protein</fullName>
    </submittedName>
</protein>
<dbReference type="Proteomes" id="UP000886520">
    <property type="component" value="Chromosome 1"/>
</dbReference>
<accession>A0A9D4VGF4</accession>
<sequence>MFATAIRMSSNRFPYIKPALFNTPTQADEAHRLSIVLLAILRRHGPLSVDHCWAQSKEQGFRSKRHMKLVLKWMKDRQQVKVICEHLTELSDLHGDKEFFYAPFDHGREKTDKMDNEKVDSSIQ</sequence>
<proteinExistence type="predicted"/>
<dbReference type="AlphaFoldDB" id="A0A9D4VGF4"/>
<evidence type="ECO:0000313" key="2">
    <source>
        <dbReference type="EMBL" id="KAI5084942.1"/>
    </source>
</evidence>
<name>A0A9D4VGF4_ADICA</name>
<gene>
    <name evidence="1" type="ORF">GOP47_0000299</name>
    <name evidence="2" type="ORF">GOP47_0001111</name>
</gene>